<dbReference type="SUPFAM" id="SSF51197">
    <property type="entry name" value="Clavaminate synthase-like"/>
    <property type="match status" value="1"/>
</dbReference>
<dbReference type="WBParaSite" id="EN70_1299">
    <property type="protein sequence ID" value="EN70_1299"/>
    <property type="gene ID" value="EN70_1299"/>
</dbReference>
<evidence type="ECO:0000256" key="9">
    <source>
        <dbReference type="ARBA" id="ARBA00023163"/>
    </source>
</evidence>
<dbReference type="PANTHER" id="PTHR12480:SF32">
    <property type="entry name" value="BIFUNCTIONAL ARGININE DEMETHYLASE AND LYSYL-HYDROXYLASE JMJD6"/>
    <property type="match status" value="1"/>
</dbReference>
<keyword evidence="6" id="KW-0560">Oxidoreductase</keyword>
<keyword evidence="4" id="KW-0156">Chromatin regulator</keyword>
<feature type="compositionally biased region" description="Low complexity" evidence="12">
    <location>
        <begin position="347"/>
        <end position="357"/>
    </location>
</feature>
<evidence type="ECO:0000256" key="3">
    <source>
        <dbReference type="ARBA" id="ARBA00022723"/>
    </source>
</evidence>
<keyword evidence="8" id="KW-0805">Transcription regulation</keyword>
<keyword evidence="10" id="KW-0539">Nucleus</keyword>
<dbReference type="GO" id="GO:0033749">
    <property type="term" value="F:histone H4R3 demethylase activity"/>
    <property type="evidence" value="ECO:0007669"/>
    <property type="project" value="TreeGrafter"/>
</dbReference>
<dbReference type="PROSITE" id="PS51184">
    <property type="entry name" value="JMJC"/>
    <property type="match status" value="1"/>
</dbReference>
<organism evidence="15 16">
    <name type="scientific">Loa loa</name>
    <name type="common">Eye worm</name>
    <name type="synonym">Filaria loa</name>
    <dbReference type="NCBI Taxonomy" id="7209"/>
    <lineage>
        <taxon>Eukaryota</taxon>
        <taxon>Metazoa</taxon>
        <taxon>Ecdysozoa</taxon>
        <taxon>Nematoda</taxon>
        <taxon>Chromadorea</taxon>
        <taxon>Rhabditida</taxon>
        <taxon>Spirurina</taxon>
        <taxon>Spiruromorpha</taxon>
        <taxon>Filarioidea</taxon>
        <taxon>Onchocercidae</taxon>
        <taxon>Loa</taxon>
    </lineage>
</organism>
<evidence type="ECO:0000256" key="7">
    <source>
        <dbReference type="ARBA" id="ARBA00023004"/>
    </source>
</evidence>
<protein>
    <submittedName>
        <fullName evidence="14 16">JmjC domain-containing protein</fullName>
    </submittedName>
</protein>
<keyword evidence="9" id="KW-0804">Transcription</keyword>
<dbReference type="eggNOG" id="KOG2130">
    <property type="taxonomic scope" value="Eukaryota"/>
</dbReference>
<feature type="domain" description="JmjC" evidence="13">
    <location>
        <begin position="144"/>
        <end position="308"/>
    </location>
</feature>
<evidence type="ECO:0000256" key="4">
    <source>
        <dbReference type="ARBA" id="ARBA00022853"/>
    </source>
</evidence>
<evidence type="ECO:0000256" key="11">
    <source>
        <dbReference type="ARBA" id="ARBA00038068"/>
    </source>
</evidence>
<feature type="compositionally biased region" description="Polar residues" evidence="12">
    <location>
        <begin position="366"/>
        <end position="381"/>
    </location>
</feature>
<dbReference type="PANTHER" id="PTHR12480">
    <property type="entry name" value="ARGININE DEMETHYLASE AND LYSYL-HYDROXYLASE JMJD"/>
    <property type="match status" value="1"/>
</dbReference>
<evidence type="ECO:0000256" key="6">
    <source>
        <dbReference type="ARBA" id="ARBA00023002"/>
    </source>
</evidence>
<dbReference type="GO" id="GO:0046872">
    <property type="term" value="F:metal ion binding"/>
    <property type="evidence" value="ECO:0007669"/>
    <property type="project" value="UniProtKB-KW"/>
</dbReference>
<evidence type="ECO:0000313" key="15">
    <source>
        <dbReference type="Proteomes" id="UP000095285"/>
    </source>
</evidence>
<dbReference type="Gene3D" id="1.20.1280.270">
    <property type="match status" value="1"/>
</dbReference>
<dbReference type="FunCoup" id="A0A1I7VDB8">
    <property type="interactions" value="1931"/>
</dbReference>
<dbReference type="InterPro" id="IPR003347">
    <property type="entry name" value="JmjC_dom"/>
</dbReference>
<evidence type="ECO:0000313" key="14">
    <source>
        <dbReference type="EMBL" id="EFO23089.2"/>
    </source>
</evidence>
<dbReference type="GO" id="GO:0005737">
    <property type="term" value="C:cytoplasm"/>
    <property type="evidence" value="ECO:0007669"/>
    <property type="project" value="TreeGrafter"/>
</dbReference>
<dbReference type="AlphaFoldDB" id="A0A1I7VDB8"/>
<reference evidence="16" key="2">
    <citation type="submission" date="2016-11" db="UniProtKB">
        <authorList>
            <consortium name="WormBaseParasite"/>
        </authorList>
    </citation>
    <scope>IDENTIFICATION</scope>
</reference>
<dbReference type="RefSeq" id="XP_020302870.1">
    <property type="nucleotide sequence ID" value="XM_020446831.1"/>
</dbReference>
<keyword evidence="7" id="KW-0408">Iron</keyword>
<proteinExistence type="inferred from homology"/>
<evidence type="ECO:0000256" key="5">
    <source>
        <dbReference type="ARBA" id="ARBA00022964"/>
    </source>
</evidence>
<dbReference type="Pfam" id="PF02373">
    <property type="entry name" value="JmjC"/>
    <property type="match status" value="1"/>
</dbReference>
<feature type="region of interest" description="Disordered" evidence="12">
    <location>
        <begin position="347"/>
        <end position="381"/>
    </location>
</feature>
<evidence type="ECO:0000313" key="16">
    <source>
        <dbReference type="WBParaSite" id="EN70_1299"/>
    </source>
</evidence>
<dbReference type="GO" id="GO:0005634">
    <property type="term" value="C:nucleus"/>
    <property type="evidence" value="ECO:0007669"/>
    <property type="project" value="UniProtKB-SubCell"/>
</dbReference>
<dbReference type="SMART" id="SM00558">
    <property type="entry name" value="JmjC"/>
    <property type="match status" value="1"/>
</dbReference>
<dbReference type="EMBL" id="JH712167">
    <property type="protein sequence ID" value="EFO23089.2"/>
    <property type="molecule type" value="Genomic_DNA"/>
</dbReference>
<name>A0A1I7VDB8_LOALO</name>
<evidence type="ECO:0000256" key="12">
    <source>
        <dbReference type="SAM" id="MobiDB-lite"/>
    </source>
</evidence>
<dbReference type="GO" id="GO:0106140">
    <property type="term" value="F:P-TEFb complex binding"/>
    <property type="evidence" value="ECO:0007669"/>
    <property type="project" value="TreeGrafter"/>
</dbReference>
<dbReference type="InParanoid" id="A0A1I7VDB8"/>
<comment type="subcellular location">
    <subcellularLocation>
        <location evidence="2">Nucleus</location>
    </subcellularLocation>
</comment>
<accession>A0A1I7VDB8</accession>
<comment type="cofactor">
    <cofactor evidence="1">
        <name>Fe(2+)</name>
        <dbReference type="ChEBI" id="CHEBI:29033"/>
    </cofactor>
</comment>
<dbReference type="KEGG" id="loa:LOAG_05392"/>
<evidence type="ECO:0000256" key="10">
    <source>
        <dbReference type="ARBA" id="ARBA00023242"/>
    </source>
</evidence>
<gene>
    <name evidence="14 16" type="ORF">LOAG_05392</name>
</gene>
<evidence type="ECO:0000256" key="8">
    <source>
        <dbReference type="ARBA" id="ARBA00023015"/>
    </source>
</evidence>
<dbReference type="Gene3D" id="2.60.120.650">
    <property type="entry name" value="Cupin"/>
    <property type="match status" value="1"/>
</dbReference>
<dbReference type="GO" id="GO:0006909">
    <property type="term" value="P:phagocytosis"/>
    <property type="evidence" value="ECO:0007669"/>
    <property type="project" value="TreeGrafter"/>
</dbReference>
<evidence type="ECO:0000256" key="2">
    <source>
        <dbReference type="ARBA" id="ARBA00004123"/>
    </source>
</evidence>
<dbReference type="Proteomes" id="UP000095285">
    <property type="component" value="Unassembled WGS sequence"/>
</dbReference>
<accession>A0A1S0U1X7</accession>
<evidence type="ECO:0000256" key="1">
    <source>
        <dbReference type="ARBA" id="ARBA00001954"/>
    </source>
</evidence>
<keyword evidence="5" id="KW-0223">Dioxygenase</keyword>
<comment type="similarity">
    <text evidence="11">Belongs to the JMJD6 family.</text>
</comment>
<sequence>MAVSQHRLRRYIRHAKRKARSELFEDDWSSAKYCETFETLSEKLTRDNIERVDASKITVEEFAENYESRHVPVILTGLTTSWSATRKWSIPILLKKYRNQKFKCGEEDDGRSVKLKMKYFLEYMRQTIDDSPLYIFDSSFGERYKVRRLLEDYLVPQFFADDLFRYASEDRRPPYRWFLIGSSRSGTGMHVDPLGTSAWNALIKGSKKWCFFHPQTPKNILKPTKKEGGFHPDEAITWFATVYGRISSSDWLKEWKPIEAVQYPGEIIFVPGGWWHVVLNLTDTIAVTQNFCSKVNLPLVLLKTLAGRPKFCQHWLKCLRKARPDVLPIIDGVLKSVDGLINFAEASSSDSSSSTESSDSESESSNPSLQQHPFSNSSTAITKRIVLSSRKRGGEVSDSSVCPAKIYRSPV</sequence>
<keyword evidence="3" id="KW-0479">Metal-binding</keyword>
<dbReference type="CTD" id="9942805"/>
<dbReference type="OrthoDB" id="424465at2759"/>
<dbReference type="STRING" id="7209.A0A1I7VDB8"/>
<dbReference type="OMA" id="NAWVAMR"/>
<dbReference type="GeneID" id="9942805"/>
<keyword evidence="15" id="KW-1185">Reference proteome</keyword>
<evidence type="ECO:0000259" key="13">
    <source>
        <dbReference type="PROSITE" id="PS51184"/>
    </source>
</evidence>
<reference evidence="14 15" key="1">
    <citation type="submission" date="2012-04" db="EMBL/GenBank/DDBJ databases">
        <title>The Genome Sequence of Loa loa.</title>
        <authorList>
            <consortium name="The Broad Institute Genome Sequencing Platform"/>
            <consortium name="Broad Institute Genome Sequencing Center for Infectious Disease"/>
            <person name="Nutman T.B."/>
            <person name="Fink D.L."/>
            <person name="Russ C."/>
            <person name="Young S."/>
            <person name="Zeng Q."/>
            <person name="Gargeya S."/>
            <person name="Alvarado L."/>
            <person name="Berlin A."/>
            <person name="Chapman S.B."/>
            <person name="Chen Z."/>
            <person name="Freedman E."/>
            <person name="Gellesch M."/>
            <person name="Goldberg J."/>
            <person name="Griggs A."/>
            <person name="Gujja S."/>
            <person name="Heilman E.R."/>
            <person name="Heiman D."/>
            <person name="Howarth C."/>
            <person name="Mehta T."/>
            <person name="Neiman D."/>
            <person name="Pearson M."/>
            <person name="Roberts A."/>
            <person name="Saif S."/>
            <person name="Shea T."/>
            <person name="Shenoy N."/>
            <person name="Sisk P."/>
            <person name="Stolte C."/>
            <person name="Sykes S."/>
            <person name="White J."/>
            <person name="Yandava C."/>
            <person name="Haas B."/>
            <person name="Henn M.R."/>
            <person name="Nusbaum C."/>
            <person name="Birren B."/>
        </authorList>
    </citation>
    <scope>NUCLEOTIDE SEQUENCE [LARGE SCALE GENOMIC DNA]</scope>
</reference>
<dbReference type="InterPro" id="IPR050910">
    <property type="entry name" value="JMJD6_ArgDemeth/LysHydrox"/>
</dbReference>